<proteinExistence type="predicted"/>
<name>A0ABT8VX68_9GAMM</name>
<protein>
    <submittedName>
        <fullName evidence="1">Uncharacterized protein</fullName>
    </submittedName>
</protein>
<keyword evidence="2" id="KW-1185">Reference proteome</keyword>
<comment type="caution">
    <text evidence="1">The sequence shown here is derived from an EMBL/GenBank/DDBJ whole genome shotgun (WGS) entry which is preliminary data.</text>
</comment>
<gene>
    <name evidence="1" type="ORF">QVZ43_02580</name>
</gene>
<sequence length="102" mass="10958">MSAVSLFSAKVNAGDGFDSPAPLADIPGWTVDKQSQTEIYVINHNLNLSSPDRDLHVVVTPMTPLCTAVVESLDANSFRVSTWTLGEAPTQTDFMFIAMLSG</sequence>
<evidence type="ECO:0000313" key="2">
    <source>
        <dbReference type="Proteomes" id="UP001168640"/>
    </source>
</evidence>
<evidence type="ECO:0000313" key="1">
    <source>
        <dbReference type="EMBL" id="MDO3720590.1"/>
    </source>
</evidence>
<reference evidence="1" key="1">
    <citation type="submission" date="2023-07" db="EMBL/GenBank/DDBJ databases">
        <title>Marinobacter sp. chi1 genome sequencing and assembly.</title>
        <authorList>
            <person name="Park S."/>
        </authorList>
    </citation>
    <scope>NUCLEOTIDE SEQUENCE</scope>
    <source>
        <strain evidence="1">Chi1</strain>
    </source>
</reference>
<dbReference type="Proteomes" id="UP001168640">
    <property type="component" value="Unassembled WGS sequence"/>
</dbReference>
<organism evidence="1 2">
    <name type="scientific">Marinobacter suaedae</name>
    <dbReference type="NCBI Taxonomy" id="3057675"/>
    <lineage>
        <taxon>Bacteria</taxon>
        <taxon>Pseudomonadati</taxon>
        <taxon>Pseudomonadota</taxon>
        <taxon>Gammaproteobacteria</taxon>
        <taxon>Pseudomonadales</taxon>
        <taxon>Marinobacteraceae</taxon>
        <taxon>Marinobacter</taxon>
    </lineage>
</organism>
<accession>A0ABT8VX68</accession>
<dbReference type="EMBL" id="JAUMIS010000001">
    <property type="protein sequence ID" value="MDO3720590.1"/>
    <property type="molecule type" value="Genomic_DNA"/>
</dbReference>
<dbReference type="RefSeq" id="WP_223794224.1">
    <property type="nucleotide sequence ID" value="NZ_JAUMIS010000001.1"/>
</dbReference>